<evidence type="ECO:0000256" key="2">
    <source>
        <dbReference type="ARBA" id="ARBA00004529"/>
    </source>
</evidence>
<feature type="compositionally biased region" description="Basic and acidic residues" evidence="14">
    <location>
        <begin position="116"/>
        <end position="126"/>
    </location>
</feature>
<evidence type="ECO:0000256" key="14">
    <source>
        <dbReference type="SAM" id="MobiDB-lite"/>
    </source>
</evidence>
<dbReference type="AlphaFoldDB" id="D7FRF1"/>
<dbReference type="InterPro" id="IPR008603">
    <property type="entry name" value="DCTN4"/>
</dbReference>
<feature type="region of interest" description="Disordered" evidence="14">
    <location>
        <begin position="214"/>
        <end position="292"/>
    </location>
</feature>
<keyword evidence="16" id="KW-1185">Reference proteome</keyword>
<evidence type="ECO:0000256" key="4">
    <source>
        <dbReference type="ARBA" id="ARBA00022490"/>
    </source>
</evidence>
<evidence type="ECO:0000313" key="16">
    <source>
        <dbReference type="Proteomes" id="UP000002630"/>
    </source>
</evidence>
<dbReference type="PANTHER" id="PTHR13034:SF2">
    <property type="entry name" value="DYNACTIN SUBUNIT 4"/>
    <property type="match status" value="1"/>
</dbReference>
<feature type="compositionally biased region" description="Basic and acidic residues" evidence="14">
    <location>
        <begin position="385"/>
        <end position="401"/>
    </location>
</feature>
<dbReference type="Proteomes" id="UP000002630">
    <property type="component" value="Linkage Group LG11"/>
</dbReference>
<evidence type="ECO:0000256" key="8">
    <source>
        <dbReference type="ARBA" id="ARBA00022990"/>
    </source>
</evidence>
<evidence type="ECO:0000256" key="9">
    <source>
        <dbReference type="ARBA" id="ARBA00023054"/>
    </source>
</evidence>
<evidence type="ECO:0000256" key="5">
    <source>
        <dbReference type="ARBA" id="ARBA00022499"/>
    </source>
</evidence>
<evidence type="ECO:0000256" key="10">
    <source>
        <dbReference type="ARBA" id="ARBA00023212"/>
    </source>
</evidence>
<feature type="region of interest" description="Disordered" evidence="14">
    <location>
        <begin position="374"/>
        <end position="413"/>
    </location>
</feature>
<evidence type="ECO:0000256" key="7">
    <source>
        <dbReference type="ARBA" id="ARBA00022843"/>
    </source>
</evidence>
<comment type="subcellular location">
    <subcellularLocation>
        <location evidence="1">Cytoplasm</location>
        <location evidence="1">Cytoskeleton</location>
        <location evidence="1">Microtubule organizing center</location>
        <location evidence="1">Centrosome</location>
    </subcellularLocation>
    <subcellularLocation>
        <location evidence="2">Cytoplasm</location>
        <location evidence="2">Cytoskeleton</location>
        <location evidence="2">Stress fiber</location>
    </subcellularLocation>
    <subcellularLocation>
        <location evidence="3">Cytoplasm</location>
        <location evidence="3">Myofibril</location>
    </subcellularLocation>
</comment>
<comment type="similarity">
    <text evidence="11">Belongs to the dynactin subunit 4 family.</text>
</comment>
<dbReference type="OrthoDB" id="283815at2759"/>
<feature type="compositionally biased region" description="Low complexity" evidence="14">
    <location>
        <begin position="374"/>
        <end position="384"/>
    </location>
</feature>
<evidence type="ECO:0000256" key="13">
    <source>
        <dbReference type="ARBA" id="ARBA00093507"/>
    </source>
</evidence>
<dbReference type="PANTHER" id="PTHR13034">
    <property type="entry name" value="DYNACTIN P62 SUBUNIT"/>
    <property type="match status" value="1"/>
</dbReference>
<keyword evidence="10" id="KW-0206">Cytoskeleton</keyword>
<protein>
    <recommendedName>
        <fullName evidence="12">Dynactin subunit 4</fullName>
    </recommendedName>
</protein>
<reference evidence="15 16" key="1">
    <citation type="journal article" date="2010" name="Nature">
        <title>The Ectocarpus genome and the independent evolution of multicellularity in brown algae.</title>
        <authorList>
            <person name="Cock J.M."/>
            <person name="Sterck L."/>
            <person name="Rouze P."/>
            <person name="Scornet D."/>
            <person name="Allen A.E."/>
            <person name="Amoutzias G."/>
            <person name="Anthouard V."/>
            <person name="Artiguenave F."/>
            <person name="Aury J.M."/>
            <person name="Badger J.H."/>
            <person name="Beszteri B."/>
            <person name="Billiau K."/>
            <person name="Bonnet E."/>
            <person name="Bothwell J.H."/>
            <person name="Bowler C."/>
            <person name="Boyen C."/>
            <person name="Brownlee C."/>
            <person name="Carrano C.J."/>
            <person name="Charrier B."/>
            <person name="Cho G.Y."/>
            <person name="Coelho S.M."/>
            <person name="Collen J."/>
            <person name="Corre E."/>
            <person name="Da Silva C."/>
            <person name="Delage L."/>
            <person name="Delaroque N."/>
            <person name="Dittami S.M."/>
            <person name="Doulbeau S."/>
            <person name="Elias M."/>
            <person name="Farnham G."/>
            <person name="Gachon C.M."/>
            <person name="Gschloessl B."/>
            <person name="Heesch S."/>
            <person name="Jabbari K."/>
            <person name="Jubin C."/>
            <person name="Kawai H."/>
            <person name="Kimura K."/>
            <person name="Kloareg B."/>
            <person name="Kupper F.C."/>
            <person name="Lang D."/>
            <person name="Le Bail A."/>
            <person name="Leblanc C."/>
            <person name="Lerouge P."/>
            <person name="Lohr M."/>
            <person name="Lopez P.J."/>
            <person name="Martens C."/>
            <person name="Maumus F."/>
            <person name="Michel G."/>
            <person name="Miranda-Saavedra D."/>
            <person name="Morales J."/>
            <person name="Moreau H."/>
            <person name="Motomura T."/>
            <person name="Nagasato C."/>
            <person name="Napoli C.A."/>
            <person name="Nelson D.R."/>
            <person name="Nyvall-Collen P."/>
            <person name="Peters A.F."/>
            <person name="Pommier C."/>
            <person name="Potin P."/>
            <person name="Poulain J."/>
            <person name="Quesneville H."/>
            <person name="Read B."/>
            <person name="Rensing S.A."/>
            <person name="Ritter A."/>
            <person name="Rousvoal S."/>
            <person name="Samanta M."/>
            <person name="Samson G."/>
            <person name="Schroeder D.C."/>
            <person name="Segurens B."/>
            <person name="Strittmatter M."/>
            <person name="Tonon T."/>
            <person name="Tregear J.W."/>
            <person name="Valentin K."/>
            <person name="von Dassow P."/>
            <person name="Yamagishi T."/>
            <person name="Van de Peer Y."/>
            <person name="Wincker P."/>
        </authorList>
    </citation>
    <scope>NUCLEOTIDE SEQUENCE [LARGE SCALE GENOMIC DNA]</scope>
    <source>
        <strain evidence="16">Ec32 / CCAP1310/4</strain>
    </source>
</reference>
<keyword evidence="6" id="KW-0597">Phosphoprotein</keyword>
<dbReference type="EMBL" id="FN648391">
    <property type="protein sequence ID" value="CBJ30742.1"/>
    <property type="molecule type" value="Genomic_DNA"/>
</dbReference>
<feature type="compositionally biased region" description="Low complexity" evidence="14">
    <location>
        <begin position="484"/>
        <end position="494"/>
    </location>
</feature>
<organism evidence="15 16">
    <name type="scientific">Ectocarpus siliculosus</name>
    <name type="common">Brown alga</name>
    <name type="synonym">Conferva siliculosa</name>
    <dbReference type="NCBI Taxonomy" id="2880"/>
    <lineage>
        <taxon>Eukaryota</taxon>
        <taxon>Sar</taxon>
        <taxon>Stramenopiles</taxon>
        <taxon>Ochrophyta</taxon>
        <taxon>PX clade</taxon>
        <taxon>Phaeophyceae</taxon>
        <taxon>Ectocarpales</taxon>
        <taxon>Ectocarpaceae</taxon>
        <taxon>Ectocarpus</taxon>
    </lineage>
</organism>
<accession>D7FRF1</accession>
<keyword evidence="7" id="KW-0832">Ubl conjugation</keyword>
<sequence length="650" mass="66561">MAEVLYGDYNGYLRPLSLMYFSLDSRCLVADHPRSVQEEVESHFCPHCTSFFRTPDAMSAENSGPARTRASSHRTQRALAPPRPLERRRVAVATGAARRWSSALCSRRPSKGKRRPPSERGRRRVEGAGAGAGAGAGIGVGVPGFAPGARTAVAAAAAKWIRRCSLRRRVRPGPGRHVSDLDEAVARRAQVVVAASRSVALPRPPAATAAAAAVSPPWALREDTTGPDPALWTLSSGHETAGLAERVEGPWSSPPRQSPPARGAREEGGAGGSEPAVGGGARGGGGGVPRRVRLRARVGKRCRKDLAAGRTGILIKATFNPLDGDSSTAKEGVKKTWFKKDCSAALSVPRITVASLPSSLALLGPTAAAAAAAAASKTAAPRQQGGREEDDRGGKGSEEVGGHQPQQQQQPSLVLRLANPQITLLRLRVATENGPSSAESDPAGNTAAAATAAAAAVGVAETSPPGAEQSAGGGGDGGRKEGRVAASASSGSRATGVTAAAATALAAGGGNPGFVTVRPAGWGEGDWVHLEGREDEIIRQPGDRYRLPRGLLSRADDGGGGDTGSPPGAERSGRAGATPFLLHQQGDVAWVRVPFDKACADRVAAAVKAAAALPVLDVRFSLVMGEGEGGSGDDISMPIAVRFPLSSCPS</sequence>
<name>D7FRF1_ECTSI</name>
<feature type="compositionally biased region" description="Low complexity" evidence="14">
    <location>
        <begin position="456"/>
        <end position="470"/>
    </location>
</feature>
<keyword evidence="5" id="KW-1017">Isopeptide bond</keyword>
<feature type="region of interest" description="Disordered" evidence="14">
    <location>
        <begin position="548"/>
        <end position="575"/>
    </location>
</feature>
<keyword evidence="8" id="KW-0007">Acetylation</keyword>
<evidence type="ECO:0000313" key="15">
    <source>
        <dbReference type="EMBL" id="CBJ30742.1"/>
    </source>
</evidence>
<dbReference type="GO" id="GO:0005869">
    <property type="term" value="C:dynactin complex"/>
    <property type="evidence" value="ECO:0007669"/>
    <property type="project" value="InterPro"/>
</dbReference>
<gene>
    <name evidence="15" type="ORF">Esi_0213_0053</name>
</gene>
<keyword evidence="9" id="KW-0175">Coiled coil</keyword>
<keyword evidence="4" id="KW-0963">Cytoplasm</keyword>
<feature type="compositionally biased region" description="Gly residues" evidence="14">
    <location>
        <begin position="269"/>
        <end position="288"/>
    </location>
</feature>
<evidence type="ECO:0000256" key="1">
    <source>
        <dbReference type="ARBA" id="ARBA00004300"/>
    </source>
</evidence>
<dbReference type="GO" id="GO:0001725">
    <property type="term" value="C:stress fiber"/>
    <property type="evidence" value="ECO:0007669"/>
    <property type="project" value="UniProtKB-SubCell"/>
</dbReference>
<proteinExistence type="inferred from homology"/>
<dbReference type="InParanoid" id="D7FRF1"/>
<evidence type="ECO:0000256" key="11">
    <source>
        <dbReference type="ARBA" id="ARBA00034776"/>
    </source>
</evidence>
<evidence type="ECO:0000256" key="12">
    <source>
        <dbReference type="ARBA" id="ARBA00034864"/>
    </source>
</evidence>
<dbReference type="EMBL" id="FN649736">
    <property type="protein sequence ID" value="CBJ30742.1"/>
    <property type="molecule type" value="Genomic_DNA"/>
</dbReference>
<feature type="region of interest" description="Disordered" evidence="14">
    <location>
        <begin position="456"/>
        <end position="494"/>
    </location>
</feature>
<feature type="region of interest" description="Disordered" evidence="14">
    <location>
        <begin position="56"/>
        <end position="133"/>
    </location>
</feature>
<evidence type="ECO:0000256" key="6">
    <source>
        <dbReference type="ARBA" id="ARBA00022553"/>
    </source>
</evidence>
<dbReference type="GO" id="GO:0005813">
    <property type="term" value="C:centrosome"/>
    <property type="evidence" value="ECO:0007669"/>
    <property type="project" value="UniProtKB-SubCell"/>
</dbReference>
<evidence type="ECO:0000256" key="3">
    <source>
        <dbReference type="ARBA" id="ARBA00004657"/>
    </source>
</evidence>
<comment type="subunit">
    <text evidence="13">Subunit of dynactin, a multiprotein complex part of a tripartite complex with dynein and a adapter, such as BICDL1, BICD2 or HOOK3. The dynactin complex is built around ACTR1A/ACTB filament and consists of an actin-related filament composed of a shoulder domain, a pointed end and a barbed end. Its length is defined by its flexible shoulder domain. The soulder is composed of 2 DCTN1 subunits, 4 DCTN2 and 2 DCTN3. The 4 DCNT2 (via N-terminus) bind the ACTR1A filament and act as molecular rulers to determine the length. The pointed end is important for binding dynein-dynactin cargo adapters. Consists of 4 subunits: ACTR10, DCNT4, DCTN5 and DCTN6. The barbed end is composed of a CAPZA1:CAPZB heterodimers, which binds ACTR1A/ACTB filament and dynactin and stabilizes dynactin. Interacts with ATP7B, but not ATP7A, in a copper-dependent manner. Interacts with ANK2; this interaction is required for localization at costameres. Interacts with N4BP2L1.</text>
</comment>